<accession>A0A4Y2B9X0</accession>
<name>A0A4Y2B9X0_ARAVE</name>
<reference evidence="2 3" key="1">
    <citation type="journal article" date="2019" name="Sci. Rep.">
        <title>Orb-weaving spider Araneus ventricosus genome elucidates the spidroin gene catalogue.</title>
        <authorList>
            <person name="Kono N."/>
            <person name="Nakamura H."/>
            <person name="Ohtoshi R."/>
            <person name="Moran D.A.P."/>
            <person name="Shinohara A."/>
            <person name="Yoshida Y."/>
            <person name="Fujiwara M."/>
            <person name="Mori M."/>
            <person name="Tomita M."/>
            <person name="Arakawa K."/>
        </authorList>
    </citation>
    <scope>NUCLEOTIDE SEQUENCE [LARGE SCALE GENOMIC DNA]</scope>
</reference>
<keyword evidence="3" id="KW-1185">Reference proteome</keyword>
<evidence type="ECO:0000313" key="2">
    <source>
        <dbReference type="EMBL" id="GBL88209.1"/>
    </source>
</evidence>
<dbReference type="EMBL" id="BGPR01082692">
    <property type="protein sequence ID" value="GBL88209.1"/>
    <property type="molecule type" value="Genomic_DNA"/>
</dbReference>
<feature type="non-terminal residue" evidence="2">
    <location>
        <position position="29"/>
    </location>
</feature>
<sequence length="29" mass="3151">MIPATDWDSDLYVRGDCHADIGCLDPKGS</sequence>
<protein>
    <submittedName>
        <fullName evidence="2">Uncharacterized protein</fullName>
    </submittedName>
</protein>
<organism evidence="2 3">
    <name type="scientific">Araneus ventricosus</name>
    <name type="common">Orbweaver spider</name>
    <name type="synonym">Epeira ventricosa</name>
    <dbReference type="NCBI Taxonomy" id="182803"/>
    <lineage>
        <taxon>Eukaryota</taxon>
        <taxon>Metazoa</taxon>
        <taxon>Ecdysozoa</taxon>
        <taxon>Arthropoda</taxon>
        <taxon>Chelicerata</taxon>
        <taxon>Arachnida</taxon>
        <taxon>Araneae</taxon>
        <taxon>Araneomorphae</taxon>
        <taxon>Entelegynae</taxon>
        <taxon>Araneoidea</taxon>
        <taxon>Araneidae</taxon>
        <taxon>Araneus</taxon>
    </lineage>
</organism>
<dbReference type="EMBL" id="BGPR01082344">
    <property type="protein sequence ID" value="GBL86741.1"/>
    <property type="molecule type" value="Genomic_DNA"/>
</dbReference>
<comment type="caution">
    <text evidence="2">The sequence shown here is derived from an EMBL/GenBank/DDBJ whole genome shotgun (WGS) entry which is preliminary data.</text>
</comment>
<gene>
    <name evidence="2" type="ORF">AVEN_10165_1</name>
    <name evidence="1" type="ORF">AVEN_167108_1</name>
</gene>
<proteinExistence type="predicted"/>
<evidence type="ECO:0000313" key="3">
    <source>
        <dbReference type="Proteomes" id="UP000499080"/>
    </source>
</evidence>
<dbReference type="AlphaFoldDB" id="A0A4Y2B9X0"/>
<evidence type="ECO:0000313" key="1">
    <source>
        <dbReference type="EMBL" id="GBL86741.1"/>
    </source>
</evidence>
<dbReference type="Proteomes" id="UP000499080">
    <property type="component" value="Unassembled WGS sequence"/>
</dbReference>